<dbReference type="RefSeq" id="WP_188407753.1">
    <property type="nucleotide sequence ID" value="NZ_BMCP01000001.1"/>
</dbReference>
<dbReference type="AlphaFoldDB" id="A0A8J2VIY0"/>
<evidence type="ECO:0000256" key="1">
    <source>
        <dbReference type="ARBA" id="ARBA00010894"/>
    </source>
</evidence>
<evidence type="ECO:0000313" key="4">
    <source>
        <dbReference type="Proteomes" id="UP000602745"/>
    </source>
</evidence>
<dbReference type="PANTHER" id="PTHR33219">
    <property type="entry name" value="YLMG HOMOLOG PROTEIN 2, CHLOROPLASTIC"/>
    <property type="match status" value="1"/>
</dbReference>
<dbReference type="Proteomes" id="UP000602745">
    <property type="component" value="Unassembled WGS sequence"/>
</dbReference>
<keyword evidence="2" id="KW-0812">Transmembrane</keyword>
<reference evidence="3" key="1">
    <citation type="journal article" date="2014" name="Int. J. Syst. Evol. Microbiol.">
        <title>Complete genome sequence of Corynebacterium casei LMG S-19264T (=DSM 44701T), isolated from a smear-ripened cheese.</title>
        <authorList>
            <consortium name="US DOE Joint Genome Institute (JGI-PGF)"/>
            <person name="Walter F."/>
            <person name="Albersmeier A."/>
            <person name="Kalinowski J."/>
            <person name="Ruckert C."/>
        </authorList>
    </citation>
    <scope>NUCLEOTIDE SEQUENCE</scope>
    <source>
        <strain evidence="3">CCM 7684</strain>
    </source>
</reference>
<dbReference type="InterPro" id="IPR003425">
    <property type="entry name" value="CCB3/YggT"/>
</dbReference>
<feature type="transmembrane region" description="Helical" evidence="2">
    <location>
        <begin position="6"/>
        <end position="30"/>
    </location>
</feature>
<proteinExistence type="inferred from homology"/>
<feature type="transmembrane region" description="Helical" evidence="2">
    <location>
        <begin position="71"/>
        <end position="92"/>
    </location>
</feature>
<dbReference type="GO" id="GO:0016020">
    <property type="term" value="C:membrane"/>
    <property type="evidence" value="ECO:0007669"/>
    <property type="project" value="InterPro"/>
</dbReference>
<evidence type="ECO:0000313" key="3">
    <source>
        <dbReference type="EMBL" id="GGE27898.1"/>
    </source>
</evidence>
<name>A0A8J2VIY0_9RHOB</name>
<comment type="similarity">
    <text evidence="1">Belongs to the YggT family.</text>
</comment>
<accession>A0A8J2VIY0</accession>
<reference evidence="3" key="2">
    <citation type="submission" date="2020-09" db="EMBL/GenBank/DDBJ databases">
        <authorList>
            <person name="Sun Q."/>
            <person name="Sedlacek I."/>
        </authorList>
    </citation>
    <scope>NUCLEOTIDE SEQUENCE</scope>
    <source>
        <strain evidence="3">CCM 7684</strain>
    </source>
</reference>
<keyword evidence="2" id="KW-0472">Membrane</keyword>
<dbReference type="EMBL" id="BMCP01000001">
    <property type="protein sequence ID" value="GGE27898.1"/>
    <property type="molecule type" value="Genomic_DNA"/>
</dbReference>
<dbReference type="PANTHER" id="PTHR33219:SF14">
    <property type="entry name" value="PROTEIN COFACTOR ASSEMBLY OF COMPLEX C SUBUNIT B CCB3, CHLOROPLASTIC-RELATED"/>
    <property type="match status" value="1"/>
</dbReference>
<protein>
    <submittedName>
        <fullName evidence="3">YggT family protein</fullName>
    </submittedName>
</protein>
<organism evidence="3 4">
    <name type="scientific">Agaricicola taiwanensis</name>
    <dbReference type="NCBI Taxonomy" id="591372"/>
    <lineage>
        <taxon>Bacteria</taxon>
        <taxon>Pseudomonadati</taxon>
        <taxon>Pseudomonadota</taxon>
        <taxon>Alphaproteobacteria</taxon>
        <taxon>Rhodobacterales</taxon>
        <taxon>Paracoccaceae</taxon>
        <taxon>Agaricicola</taxon>
    </lineage>
</organism>
<evidence type="ECO:0000256" key="2">
    <source>
        <dbReference type="SAM" id="Phobius"/>
    </source>
</evidence>
<keyword evidence="2" id="KW-1133">Transmembrane helix</keyword>
<comment type="caution">
    <text evidence="3">The sequence shown here is derived from an EMBL/GenBank/DDBJ whole genome shotgun (WGS) entry which is preliminary data.</text>
</comment>
<dbReference type="Pfam" id="PF02325">
    <property type="entry name" value="CCB3_YggT"/>
    <property type="match status" value="1"/>
</dbReference>
<keyword evidence="4" id="KW-1185">Reference proteome</keyword>
<gene>
    <name evidence="3" type="ORF">GCM10007276_01340</name>
</gene>
<sequence length="94" mass="10757">MNPIVWLIIIVLDICFWIVIVSAILSWLIAFNIVNTRNQFVGAIAETLYRLTEPMLAPIRRFLPTLGGIDLSPLVLLVLIRFLQQVVIYFTAQM</sequence>